<dbReference type="Pfam" id="PF12796">
    <property type="entry name" value="Ank_2"/>
    <property type="match status" value="1"/>
</dbReference>
<feature type="repeat" description="ANK" evidence="3">
    <location>
        <begin position="106"/>
        <end position="138"/>
    </location>
</feature>
<dbReference type="Proteomes" id="UP000801492">
    <property type="component" value="Unassembled WGS sequence"/>
</dbReference>
<dbReference type="PROSITE" id="PS50088">
    <property type="entry name" value="ANK_REPEAT"/>
    <property type="match status" value="3"/>
</dbReference>
<dbReference type="SUPFAM" id="SSF48403">
    <property type="entry name" value="Ankyrin repeat"/>
    <property type="match status" value="1"/>
</dbReference>
<dbReference type="PANTHER" id="PTHR24180">
    <property type="entry name" value="CYCLIN-DEPENDENT KINASE INHIBITOR 2C-RELATED"/>
    <property type="match status" value="1"/>
</dbReference>
<keyword evidence="2 3" id="KW-0040">ANK repeat</keyword>
<comment type="caution">
    <text evidence="4">The sequence shown here is derived from an EMBL/GenBank/DDBJ whole genome shotgun (WGS) entry which is preliminary data.</text>
</comment>
<dbReference type="EMBL" id="VTPC01008387">
    <property type="protein sequence ID" value="KAF2892895.1"/>
    <property type="molecule type" value="Genomic_DNA"/>
</dbReference>
<proteinExistence type="predicted"/>
<evidence type="ECO:0008006" key="6">
    <source>
        <dbReference type="Google" id="ProtNLM"/>
    </source>
</evidence>
<evidence type="ECO:0000256" key="2">
    <source>
        <dbReference type="ARBA" id="ARBA00023043"/>
    </source>
</evidence>
<evidence type="ECO:0000256" key="1">
    <source>
        <dbReference type="ARBA" id="ARBA00022737"/>
    </source>
</evidence>
<dbReference type="PRINTS" id="PR01415">
    <property type="entry name" value="ANKYRIN"/>
</dbReference>
<evidence type="ECO:0000256" key="3">
    <source>
        <dbReference type="PROSITE-ProRule" id="PRU00023"/>
    </source>
</evidence>
<reference evidence="4" key="1">
    <citation type="submission" date="2019-08" db="EMBL/GenBank/DDBJ databases">
        <title>The genome of the North American firefly Photinus pyralis.</title>
        <authorList>
            <consortium name="Photinus pyralis genome working group"/>
            <person name="Fallon T.R."/>
            <person name="Sander Lower S.E."/>
            <person name="Weng J.-K."/>
        </authorList>
    </citation>
    <scope>NUCLEOTIDE SEQUENCE</scope>
    <source>
        <strain evidence="4">TRF0915ILg1</strain>
        <tissue evidence="4">Whole body</tissue>
    </source>
</reference>
<dbReference type="InterPro" id="IPR051637">
    <property type="entry name" value="Ank_repeat_dom-contain_49"/>
</dbReference>
<dbReference type="InterPro" id="IPR036770">
    <property type="entry name" value="Ankyrin_rpt-contain_sf"/>
</dbReference>
<evidence type="ECO:0000313" key="5">
    <source>
        <dbReference type="Proteomes" id="UP000801492"/>
    </source>
</evidence>
<dbReference type="PANTHER" id="PTHR24180:SF45">
    <property type="entry name" value="POLY [ADP-RIBOSE] POLYMERASE TANKYRASE"/>
    <property type="match status" value="1"/>
</dbReference>
<feature type="repeat" description="ANK" evidence="3">
    <location>
        <begin position="139"/>
        <end position="171"/>
    </location>
</feature>
<keyword evidence="1" id="KW-0677">Repeat</keyword>
<dbReference type="InterPro" id="IPR002110">
    <property type="entry name" value="Ankyrin_rpt"/>
</dbReference>
<protein>
    <recommendedName>
        <fullName evidence="6">Ankyrin repeat protein</fullName>
    </recommendedName>
</protein>
<accession>A0A8K0CSN9</accession>
<sequence>MYKEKRRITKLTRTSKRTFRWQSADSDYGLQQDIPDMSNSDYEAAKTEFLRKLISCDYKDIENIALLIQRDNDGKTVLMYAAEHGYLDIVKFTIKTGVNIEEKDNAEETALLLATWKNHTDVVDFLLSKGANVEVAQKDGYTPLIYAVRQGNLRLVDSFLSRGAHINETDKTGTDAIKWAAREDFEEFSPESLVIDDQMHSKF</sequence>
<dbReference type="Pfam" id="PF00023">
    <property type="entry name" value="Ank"/>
    <property type="match status" value="1"/>
</dbReference>
<dbReference type="OrthoDB" id="194358at2759"/>
<feature type="repeat" description="ANK" evidence="3">
    <location>
        <begin position="73"/>
        <end position="105"/>
    </location>
</feature>
<dbReference type="SMART" id="SM00248">
    <property type="entry name" value="ANK"/>
    <property type="match status" value="3"/>
</dbReference>
<gene>
    <name evidence="4" type="ORF">ILUMI_13275</name>
</gene>
<dbReference type="PROSITE" id="PS50297">
    <property type="entry name" value="ANK_REP_REGION"/>
    <property type="match status" value="3"/>
</dbReference>
<evidence type="ECO:0000313" key="4">
    <source>
        <dbReference type="EMBL" id="KAF2892895.1"/>
    </source>
</evidence>
<dbReference type="Gene3D" id="1.25.40.20">
    <property type="entry name" value="Ankyrin repeat-containing domain"/>
    <property type="match status" value="1"/>
</dbReference>
<name>A0A8K0CSN9_IGNLU</name>
<keyword evidence="5" id="KW-1185">Reference proteome</keyword>
<dbReference type="AlphaFoldDB" id="A0A8K0CSN9"/>
<organism evidence="4 5">
    <name type="scientific">Ignelater luminosus</name>
    <name type="common">Cucubano</name>
    <name type="synonym">Pyrophorus luminosus</name>
    <dbReference type="NCBI Taxonomy" id="2038154"/>
    <lineage>
        <taxon>Eukaryota</taxon>
        <taxon>Metazoa</taxon>
        <taxon>Ecdysozoa</taxon>
        <taxon>Arthropoda</taxon>
        <taxon>Hexapoda</taxon>
        <taxon>Insecta</taxon>
        <taxon>Pterygota</taxon>
        <taxon>Neoptera</taxon>
        <taxon>Endopterygota</taxon>
        <taxon>Coleoptera</taxon>
        <taxon>Polyphaga</taxon>
        <taxon>Elateriformia</taxon>
        <taxon>Elateroidea</taxon>
        <taxon>Elateridae</taxon>
        <taxon>Agrypninae</taxon>
        <taxon>Pyrophorini</taxon>
        <taxon>Ignelater</taxon>
    </lineage>
</organism>